<dbReference type="Proteomes" id="UP000198211">
    <property type="component" value="Unassembled WGS sequence"/>
</dbReference>
<dbReference type="GO" id="GO:0003964">
    <property type="term" value="F:RNA-directed DNA polymerase activity"/>
    <property type="evidence" value="ECO:0007669"/>
    <property type="project" value="UniProtKB-KW"/>
</dbReference>
<sequence length="137" mass="15953">MELPFHRRSEKTYVISMSEDRGQSPLNVIQFREKLVDVIKSLLSGRMINYSRSPCASPVVVTIKKDGVDMRLCIDYRLVNILTQLMIYAMLLINDLLQDLEATLWYCSLDMASGFWVVKRTDRAHFDLGFCHSFWII</sequence>
<dbReference type="OrthoDB" id="116622at2759"/>
<protein>
    <submittedName>
        <fullName evidence="1">Reverse transcriptase</fullName>
    </submittedName>
</protein>
<evidence type="ECO:0000313" key="2">
    <source>
        <dbReference type="Proteomes" id="UP000198211"/>
    </source>
</evidence>
<evidence type="ECO:0000313" key="1">
    <source>
        <dbReference type="EMBL" id="OWZ18536.1"/>
    </source>
</evidence>
<name>A0A225WLH7_9STRA</name>
<comment type="caution">
    <text evidence="1">The sequence shown here is derived from an EMBL/GenBank/DDBJ whole genome shotgun (WGS) entry which is preliminary data.</text>
</comment>
<dbReference type="Gene3D" id="3.10.10.10">
    <property type="entry name" value="HIV Type 1 Reverse Transcriptase, subunit A, domain 1"/>
    <property type="match status" value="1"/>
</dbReference>
<dbReference type="InterPro" id="IPR043128">
    <property type="entry name" value="Rev_trsase/Diguanyl_cyclase"/>
</dbReference>
<dbReference type="PANTHER" id="PTHR33064:SF37">
    <property type="entry name" value="RIBONUCLEASE H"/>
    <property type="match status" value="1"/>
</dbReference>
<dbReference type="Gene3D" id="3.30.70.270">
    <property type="match status" value="1"/>
</dbReference>
<proteinExistence type="predicted"/>
<dbReference type="AlphaFoldDB" id="A0A225WLH7"/>
<dbReference type="EMBL" id="NBNE01000574">
    <property type="protein sequence ID" value="OWZ18536.1"/>
    <property type="molecule type" value="Genomic_DNA"/>
</dbReference>
<keyword evidence="1" id="KW-0548">Nucleotidyltransferase</keyword>
<accession>A0A225WLH7</accession>
<dbReference type="InterPro" id="IPR051320">
    <property type="entry name" value="Viral_Replic_Matur_Polypro"/>
</dbReference>
<gene>
    <name evidence="1" type="ORF">PHMEG_0007366</name>
</gene>
<keyword evidence="1" id="KW-0695">RNA-directed DNA polymerase</keyword>
<keyword evidence="1" id="KW-0808">Transferase</keyword>
<dbReference type="InterPro" id="IPR043502">
    <property type="entry name" value="DNA/RNA_pol_sf"/>
</dbReference>
<dbReference type="PANTHER" id="PTHR33064">
    <property type="entry name" value="POL PROTEIN"/>
    <property type="match status" value="1"/>
</dbReference>
<dbReference type="SUPFAM" id="SSF56672">
    <property type="entry name" value="DNA/RNA polymerases"/>
    <property type="match status" value="1"/>
</dbReference>
<organism evidence="1 2">
    <name type="scientific">Phytophthora megakarya</name>
    <dbReference type="NCBI Taxonomy" id="4795"/>
    <lineage>
        <taxon>Eukaryota</taxon>
        <taxon>Sar</taxon>
        <taxon>Stramenopiles</taxon>
        <taxon>Oomycota</taxon>
        <taxon>Peronosporomycetes</taxon>
        <taxon>Peronosporales</taxon>
        <taxon>Peronosporaceae</taxon>
        <taxon>Phytophthora</taxon>
    </lineage>
</organism>
<reference evidence="2" key="1">
    <citation type="submission" date="2017-03" db="EMBL/GenBank/DDBJ databases">
        <title>Phytopthora megakarya and P. palmivora, two closely related causual agents of cacao black pod achieved similar genome size and gene model numbers by different mechanisms.</title>
        <authorList>
            <person name="Ali S."/>
            <person name="Shao J."/>
            <person name="Larry D.J."/>
            <person name="Kronmiller B."/>
            <person name="Shen D."/>
            <person name="Strem M.D."/>
            <person name="Melnick R.L."/>
            <person name="Guiltinan M.J."/>
            <person name="Tyler B.M."/>
            <person name="Meinhardt L.W."/>
            <person name="Bailey B.A."/>
        </authorList>
    </citation>
    <scope>NUCLEOTIDE SEQUENCE [LARGE SCALE GENOMIC DNA]</scope>
    <source>
        <strain evidence="2">zdho120</strain>
    </source>
</reference>
<keyword evidence="2" id="KW-1185">Reference proteome</keyword>